<name>A0A2T4GCC2_FUSCU</name>
<proteinExistence type="predicted"/>
<sequence length="105" mass="12067">MDEYGMRDSEGHERSALQSSQQSAIASDGLRLNECQILNLDAFLSPNLEPSREFEYRQMSAVYYLEQYLDNTALRDLNVMENILLCTQENQKVQPQPLSSTAAFW</sequence>
<evidence type="ECO:0000313" key="2">
    <source>
        <dbReference type="EMBL" id="PTD01217.1"/>
    </source>
</evidence>
<dbReference type="Proteomes" id="UP000241587">
    <property type="component" value="Unassembled WGS sequence"/>
</dbReference>
<gene>
    <name evidence="2" type="ORF">FCULG_00012758</name>
</gene>
<dbReference type="AlphaFoldDB" id="A0A2T4GCC2"/>
<dbReference type="EMBL" id="PVEM01000031">
    <property type="protein sequence ID" value="PTD01217.1"/>
    <property type="molecule type" value="Genomic_DNA"/>
</dbReference>
<feature type="region of interest" description="Disordered" evidence="1">
    <location>
        <begin position="1"/>
        <end position="22"/>
    </location>
</feature>
<organism evidence="2 3">
    <name type="scientific">Fusarium culmorum</name>
    <dbReference type="NCBI Taxonomy" id="5516"/>
    <lineage>
        <taxon>Eukaryota</taxon>
        <taxon>Fungi</taxon>
        <taxon>Dikarya</taxon>
        <taxon>Ascomycota</taxon>
        <taxon>Pezizomycotina</taxon>
        <taxon>Sordariomycetes</taxon>
        <taxon>Hypocreomycetidae</taxon>
        <taxon>Hypocreales</taxon>
        <taxon>Nectriaceae</taxon>
        <taxon>Fusarium</taxon>
    </lineage>
</organism>
<reference evidence="2 3" key="1">
    <citation type="submission" date="2018-02" db="EMBL/GenBank/DDBJ databases">
        <title>Fusarium culmorum secondary metabolites in fungal-bacterial-plant interactions.</title>
        <authorList>
            <person name="Schmidt R."/>
        </authorList>
    </citation>
    <scope>NUCLEOTIDE SEQUENCE [LARGE SCALE GENOMIC DNA]</scope>
    <source>
        <strain evidence="2 3">PV</strain>
    </source>
</reference>
<feature type="compositionally biased region" description="Basic and acidic residues" evidence="1">
    <location>
        <begin position="1"/>
        <end position="15"/>
    </location>
</feature>
<comment type="caution">
    <text evidence="2">The sequence shown here is derived from an EMBL/GenBank/DDBJ whole genome shotgun (WGS) entry which is preliminary data.</text>
</comment>
<evidence type="ECO:0000313" key="3">
    <source>
        <dbReference type="Proteomes" id="UP000241587"/>
    </source>
</evidence>
<protein>
    <submittedName>
        <fullName evidence="2">Uncharacterized protein</fullName>
    </submittedName>
</protein>
<evidence type="ECO:0000256" key="1">
    <source>
        <dbReference type="SAM" id="MobiDB-lite"/>
    </source>
</evidence>
<keyword evidence="3" id="KW-1185">Reference proteome</keyword>
<dbReference type="OrthoDB" id="5098610at2759"/>
<accession>A0A2T4GCC2</accession>